<dbReference type="Proteomes" id="UP001206128">
    <property type="component" value="Unassembled WGS sequence"/>
</dbReference>
<comment type="caution">
    <text evidence="2">The sequence shown here is derived from an EMBL/GenBank/DDBJ whole genome shotgun (WGS) entry which is preliminary data.</text>
</comment>
<feature type="domain" description="AB hydrolase-1" evidence="1">
    <location>
        <begin position="5"/>
        <end position="215"/>
    </location>
</feature>
<name>A0AAE3GCJ0_9PSEU</name>
<dbReference type="RefSeq" id="WP_253770862.1">
    <property type="nucleotide sequence ID" value="NZ_JAMTCK010000005.1"/>
</dbReference>
<evidence type="ECO:0000313" key="2">
    <source>
        <dbReference type="EMBL" id="MCP2165752.1"/>
    </source>
</evidence>
<keyword evidence="3" id="KW-1185">Reference proteome</keyword>
<dbReference type="Pfam" id="PF12697">
    <property type="entry name" value="Abhydrolase_6"/>
    <property type="match status" value="1"/>
</dbReference>
<protein>
    <submittedName>
        <fullName evidence="2">Alpha/beta hydrolase family protein</fullName>
    </submittedName>
</protein>
<reference evidence="2" key="1">
    <citation type="submission" date="2022-06" db="EMBL/GenBank/DDBJ databases">
        <title>Genomic Encyclopedia of Archaeal and Bacterial Type Strains, Phase II (KMG-II): from individual species to whole genera.</title>
        <authorList>
            <person name="Goeker M."/>
        </authorList>
    </citation>
    <scope>NUCLEOTIDE SEQUENCE</scope>
    <source>
        <strain evidence="2">DSM 43935</strain>
    </source>
</reference>
<dbReference type="InterPro" id="IPR029058">
    <property type="entry name" value="AB_hydrolase_fold"/>
</dbReference>
<dbReference type="PANTHER" id="PTHR37017">
    <property type="entry name" value="AB HYDROLASE-1 DOMAIN-CONTAINING PROTEIN-RELATED"/>
    <property type="match status" value="1"/>
</dbReference>
<dbReference type="EMBL" id="JAMTCK010000005">
    <property type="protein sequence ID" value="MCP2165752.1"/>
    <property type="molecule type" value="Genomic_DNA"/>
</dbReference>
<keyword evidence="2" id="KW-0378">Hydrolase</keyword>
<dbReference type="AlphaFoldDB" id="A0AAE3GCJ0"/>
<organism evidence="2 3">
    <name type="scientific">Goodfellowiella coeruleoviolacea</name>
    <dbReference type="NCBI Taxonomy" id="334858"/>
    <lineage>
        <taxon>Bacteria</taxon>
        <taxon>Bacillati</taxon>
        <taxon>Actinomycetota</taxon>
        <taxon>Actinomycetes</taxon>
        <taxon>Pseudonocardiales</taxon>
        <taxon>Pseudonocardiaceae</taxon>
        <taxon>Goodfellowiella</taxon>
    </lineage>
</organism>
<dbReference type="InterPro" id="IPR052897">
    <property type="entry name" value="Sec-Metab_Biosynth_Hydrolase"/>
</dbReference>
<dbReference type="Gene3D" id="3.40.50.1820">
    <property type="entry name" value="alpha/beta hydrolase"/>
    <property type="match status" value="1"/>
</dbReference>
<dbReference type="SUPFAM" id="SSF53474">
    <property type="entry name" value="alpha/beta-Hydrolases"/>
    <property type="match status" value="1"/>
</dbReference>
<dbReference type="PANTHER" id="PTHR37017:SF11">
    <property type="entry name" value="ESTERASE_LIPASE_THIOESTERASE DOMAIN-CONTAINING PROTEIN"/>
    <property type="match status" value="1"/>
</dbReference>
<accession>A0AAE3GCJ0</accession>
<dbReference type="GO" id="GO:0016787">
    <property type="term" value="F:hydrolase activity"/>
    <property type="evidence" value="ECO:0007669"/>
    <property type="project" value="UniProtKB-KW"/>
</dbReference>
<evidence type="ECO:0000313" key="3">
    <source>
        <dbReference type="Proteomes" id="UP001206128"/>
    </source>
</evidence>
<proteinExistence type="predicted"/>
<evidence type="ECO:0000259" key="1">
    <source>
        <dbReference type="Pfam" id="PF12697"/>
    </source>
</evidence>
<dbReference type="InterPro" id="IPR000073">
    <property type="entry name" value="AB_hydrolase_1"/>
</dbReference>
<sequence length="224" mass="24148">MSRYLLVHGSWCGGWVWDRIATRLRERGHTVITPTLTGPGETEIAEPGLMHHIHEVTRLLEDQTILVGHSYGGMVVAGAAGVRPRCVLRTVYLDAFLPSPGESAFDLLPVIRGPFTDAALGAGGRTVPPFGLDRLGFTDPDLVARLRPISMATHEEPLPWSTGGGDQPPVRYVRCGDRSPFSPMAVRARERGAECLTIATGHAGLWSTPDEVCAAITNDMGETT</sequence>
<gene>
    <name evidence="2" type="ORF">LX83_002610</name>
</gene>